<evidence type="ECO:0000313" key="2">
    <source>
        <dbReference type="EMBL" id="QBB72778.1"/>
    </source>
</evidence>
<dbReference type="EMBL" id="CP035704">
    <property type="protein sequence ID" value="QBB72778.1"/>
    <property type="molecule type" value="Genomic_DNA"/>
</dbReference>
<dbReference type="Proteomes" id="UP000291562">
    <property type="component" value="Chromosome"/>
</dbReference>
<evidence type="ECO:0000313" key="3">
    <source>
        <dbReference type="Proteomes" id="UP000291562"/>
    </source>
</evidence>
<feature type="compositionally biased region" description="Polar residues" evidence="1">
    <location>
        <begin position="68"/>
        <end position="81"/>
    </location>
</feature>
<name>A0A411HQJ8_9GAMM</name>
<protein>
    <submittedName>
        <fullName evidence="2">Uncharacterized protein</fullName>
    </submittedName>
</protein>
<dbReference type="KEGG" id="xbc:ELE36_18995"/>
<keyword evidence="3" id="KW-1185">Reference proteome</keyword>
<proteinExistence type="predicted"/>
<reference evidence="2 3" key="1">
    <citation type="submission" date="2019-01" db="EMBL/GenBank/DDBJ databases">
        <title>Pseudolysobacter antarctica gen. nov., sp. nov., isolated from Fildes Peninsula, Antarctica.</title>
        <authorList>
            <person name="Wei Z."/>
            <person name="Peng F."/>
        </authorList>
    </citation>
    <scope>NUCLEOTIDE SEQUENCE [LARGE SCALE GENOMIC DNA]</scope>
    <source>
        <strain evidence="2 3">AQ6-296</strain>
    </source>
</reference>
<sequence length="332" mass="33866">MDQQVEVAAQVAEAQAQEAWRGNMARIEAPGEGCFQSSYPSIAWTEVACQRVVPRVAPRPPKSAVDAGSSTSALSTDSGAGQTTGNGVDYVIQSAGLIKSTVGTFPTVTGVTSEKGVGVAAFGGGGILGANEYTLQINSNYTGTTSTCAGHSGCTVWQQFIYSPDYSTKGTAFVFMQYWLIGYGGTKCPSGWMSAGGGDCYRNSAGVNAPDEPITQLASLKLSGSATSGGNDTVTFTHGTTAYTISASDNVVKLASVWKQSEFNIVGNAGGSKAQFNTGSSVTVHVAITDGTSNKPTCVANAGSTGETNNLNLGSCTASAGSTPSIQFVESN</sequence>
<dbReference type="OrthoDB" id="574668at2"/>
<evidence type="ECO:0000256" key="1">
    <source>
        <dbReference type="SAM" id="MobiDB-lite"/>
    </source>
</evidence>
<gene>
    <name evidence="2" type="ORF">ELE36_18995</name>
</gene>
<accession>A0A411HQJ8</accession>
<dbReference type="AlphaFoldDB" id="A0A411HQJ8"/>
<organism evidence="2 3">
    <name type="scientific">Pseudolysobacter antarcticus</name>
    <dbReference type="NCBI Taxonomy" id="2511995"/>
    <lineage>
        <taxon>Bacteria</taxon>
        <taxon>Pseudomonadati</taxon>
        <taxon>Pseudomonadota</taxon>
        <taxon>Gammaproteobacteria</taxon>
        <taxon>Lysobacterales</taxon>
        <taxon>Rhodanobacteraceae</taxon>
        <taxon>Pseudolysobacter</taxon>
    </lineage>
</organism>
<feature type="region of interest" description="Disordered" evidence="1">
    <location>
        <begin position="58"/>
        <end position="81"/>
    </location>
</feature>